<dbReference type="SMART" id="SM00260">
    <property type="entry name" value="CheW"/>
    <property type="match status" value="1"/>
</dbReference>
<dbReference type="EMBL" id="JACHHX010000024">
    <property type="protein sequence ID" value="MBB5016623.1"/>
    <property type="molecule type" value="Genomic_DNA"/>
</dbReference>
<dbReference type="RefSeq" id="WP_183949287.1">
    <property type="nucleotide sequence ID" value="NZ_JACHHX010000024.1"/>
</dbReference>
<dbReference type="AlphaFoldDB" id="A0A7W8DFN9"/>
<evidence type="ECO:0000259" key="1">
    <source>
        <dbReference type="PROSITE" id="PS50851"/>
    </source>
</evidence>
<accession>A0A7W8DFN9</accession>
<dbReference type="InterPro" id="IPR036061">
    <property type="entry name" value="CheW-like_dom_sf"/>
</dbReference>
<dbReference type="SUPFAM" id="SSF50341">
    <property type="entry name" value="CheW-like"/>
    <property type="match status" value="1"/>
</dbReference>
<dbReference type="PANTHER" id="PTHR22617">
    <property type="entry name" value="CHEMOTAXIS SENSOR HISTIDINE KINASE-RELATED"/>
    <property type="match status" value="1"/>
</dbReference>
<dbReference type="GO" id="GO:0007165">
    <property type="term" value="P:signal transduction"/>
    <property type="evidence" value="ECO:0007669"/>
    <property type="project" value="InterPro"/>
</dbReference>
<dbReference type="PROSITE" id="PS50851">
    <property type="entry name" value="CHEW"/>
    <property type="match status" value="1"/>
</dbReference>
<dbReference type="Proteomes" id="UP000519004">
    <property type="component" value="Unassembled WGS sequence"/>
</dbReference>
<organism evidence="2 3">
    <name type="scientific">Rehaibacterium terrae</name>
    <dbReference type="NCBI Taxonomy" id="1341696"/>
    <lineage>
        <taxon>Bacteria</taxon>
        <taxon>Pseudomonadati</taxon>
        <taxon>Pseudomonadota</taxon>
        <taxon>Gammaproteobacteria</taxon>
        <taxon>Lysobacterales</taxon>
        <taxon>Lysobacteraceae</taxon>
        <taxon>Rehaibacterium</taxon>
    </lineage>
</organism>
<dbReference type="Pfam" id="PF01584">
    <property type="entry name" value="CheW"/>
    <property type="match status" value="1"/>
</dbReference>
<comment type="caution">
    <text evidence="2">The sequence shown here is derived from an EMBL/GenBank/DDBJ whole genome shotgun (WGS) entry which is preliminary data.</text>
</comment>
<evidence type="ECO:0000313" key="3">
    <source>
        <dbReference type="Proteomes" id="UP000519004"/>
    </source>
</evidence>
<dbReference type="InterPro" id="IPR039315">
    <property type="entry name" value="CheW"/>
</dbReference>
<keyword evidence="3" id="KW-1185">Reference proteome</keyword>
<gene>
    <name evidence="2" type="ORF">HNQ58_002545</name>
</gene>
<feature type="domain" description="CheW-like" evidence="1">
    <location>
        <begin position="8"/>
        <end position="150"/>
    </location>
</feature>
<dbReference type="Gene3D" id="2.30.30.40">
    <property type="entry name" value="SH3 Domains"/>
    <property type="match status" value="1"/>
</dbReference>
<dbReference type="Gene3D" id="2.40.50.180">
    <property type="entry name" value="CheA-289, Domain 4"/>
    <property type="match status" value="1"/>
</dbReference>
<dbReference type="PANTHER" id="PTHR22617:SF23">
    <property type="entry name" value="CHEMOTAXIS PROTEIN CHEW"/>
    <property type="match status" value="1"/>
</dbReference>
<protein>
    <submittedName>
        <fullName evidence="2">Purine-binding chemotaxis protein CheW</fullName>
    </submittedName>
</protein>
<proteinExistence type="predicted"/>
<evidence type="ECO:0000313" key="2">
    <source>
        <dbReference type="EMBL" id="MBB5016623.1"/>
    </source>
</evidence>
<name>A0A7W8DFN9_9GAMM</name>
<dbReference type="GO" id="GO:0006935">
    <property type="term" value="P:chemotaxis"/>
    <property type="evidence" value="ECO:0007669"/>
    <property type="project" value="InterPro"/>
</dbReference>
<sequence>MQAGAQDPFRYLSFRLGGNEYAVPLPTVREVCAYSTPTPLADAPDWWPGTLDWRRERVPVIDLRRYLHAGEAGAGFGPQSVLIVLDLGPQRLALAAEAVGEVLELSPSQRLPPPPGDLGFRTDHLEAVGALDGRLLMLLAVPRLLRPADLAWLQAQLAADVGGDGAGSE</sequence>
<reference evidence="2 3" key="1">
    <citation type="submission" date="2020-08" db="EMBL/GenBank/DDBJ databases">
        <title>Genomic Encyclopedia of Type Strains, Phase IV (KMG-IV): sequencing the most valuable type-strain genomes for metagenomic binning, comparative biology and taxonomic classification.</title>
        <authorList>
            <person name="Goeker M."/>
        </authorList>
    </citation>
    <scope>NUCLEOTIDE SEQUENCE [LARGE SCALE GENOMIC DNA]</scope>
    <source>
        <strain evidence="2 3">DSM 25897</strain>
    </source>
</reference>
<dbReference type="InterPro" id="IPR002545">
    <property type="entry name" value="CheW-lke_dom"/>
</dbReference>
<dbReference type="GO" id="GO:0005829">
    <property type="term" value="C:cytosol"/>
    <property type="evidence" value="ECO:0007669"/>
    <property type="project" value="TreeGrafter"/>
</dbReference>